<dbReference type="Gene3D" id="3.90.226.10">
    <property type="entry name" value="2-enoyl-CoA Hydratase, Chain A, domain 1"/>
    <property type="match status" value="1"/>
</dbReference>
<sequence>MEVNSISRLKLYNKQKILIFMMTIIFLLVSIPKVNVFAEDKEFDNGSNIKIEKLDNRETKNLYKLCKVWGFVKYYHPKIASGEVNWDYELFRELPKVLNAKNDKELNNNIYEWINKLGEVKISQNTNLSEENVLLKADIDWIKNNKDLGDQLSNLLVKISRADRSYNWHNYVWFSQIGIATFGHEQLYENMSYSDDGYKLLSLFRCWNIVEYFYPYKNLVDKDWDKVLKKFIPKFIECKDQLSYKLTVLELGKCIHDSHTYVEDMDGAINNYFGRYYAPLKFDFVQGKLVVTSIIKGYEDKMQIKPGDIISMVDNKDVFKLIKEKEKYISFSNEKTKYFKLNRFLLRSNNEEMQIEIKRGDRTFIDKVKCIDDVQKIYEIQEKSHKFINNNIGYICPGALEEDEIHDIMKKFKDTKGLIVDLRYYPSDFIVYSLGEYLLPKESTFCKYTKTGYKSPGTFKSVDFKVGKDNPDYYKGKVTILLNGNSISQSEFTAMALRCAPNSVIIGSDSIGADGDVTSIFLPGGMSLSISGGGVYYPDGGQTQRIGIKPDIKVKPTIRGIKEGRDELVEQAIKVINN</sequence>
<dbReference type="AlphaFoldDB" id="A0A1M6H080"/>
<feature type="domain" description="Tail specific protease" evidence="2">
    <location>
        <begin position="350"/>
        <end position="555"/>
    </location>
</feature>
<name>A0A1M6H080_9CLOT</name>
<dbReference type="Gene3D" id="2.30.42.10">
    <property type="match status" value="1"/>
</dbReference>
<dbReference type="InterPro" id="IPR036034">
    <property type="entry name" value="PDZ_sf"/>
</dbReference>
<dbReference type="OrthoDB" id="5379939at2"/>
<dbReference type="GO" id="GO:0006508">
    <property type="term" value="P:proteolysis"/>
    <property type="evidence" value="ECO:0007669"/>
    <property type="project" value="UniProtKB-KW"/>
</dbReference>
<dbReference type="SMART" id="SM00245">
    <property type="entry name" value="TSPc"/>
    <property type="match status" value="1"/>
</dbReference>
<accession>A0A1M6H080</accession>
<keyword evidence="1" id="KW-0472">Membrane</keyword>
<dbReference type="GO" id="GO:0008236">
    <property type="term" value="F:serine-type peptidase activity"/>
    <property type="evidence" value="ECO:0007669"/>
    <property type="project" value="InterPro"/>
</dbReference>
<dbReference type="EMBL" id="FQZB01000006">
    <property type="protein sequence ID" value="SHJ15608.1"/>
    <property type="molecule type" value="Genomic_DNA"/>
</dbReference>
<gene>
    <name evidence="3" type="ORF">SAMN02745163_01444</name>
</gene>
<dbReference type="InterPro" id="IPR029045">
    <property type="entry name" value="ClpP/crotonase-like_dom_sf"/>
</dbReference>
<dbReference type="PANTHER" id="PTHR32060:SF30">
    <property type="entry name" value="CARBOXY-TERMINAL PROCESSING PROTEASE CTPA"/>
    <property type="match status" value="1"/>
</dbReference>
<keyword evidence="3" id="KW-0378">Hydrolase</keyword>
<keyword evidence="3" id="KW-0645">Protease</keyword>
<dbReference type="GO" id="GO:0007165">
    <property type="term" value="P:signal transduction"/>
    <property type="evidence" value="ECO:0007669"/>
    <property type="project" value="TreeGrafter"/>
</dbReference>
<dbReference type="Proteomes" id="UP000184310">
    <property type="component" value="Unassembled WGS sequence"/>
</dbReference>
<evidence type="ECO:0000313" key="4">
    <source>
        <dbReference type="Proteomes" id="UP000184310"/>
    </source>
</evidence>
<dbReference type="GO" id="GO:0004175">
    <property type="term" value="F:endopeptidase activity"/>
    <property type="evidence" value="ECO:0007669"/>
    <property type="project" value="TreeGrafter"/>
</dbReference>
<dbReference type="RefSeq" id="WP_072986002.1">
    <property type="nucleotide sequence ID" value="NZ_FQZB01000006.1"/>
</dbReference>
<dbReference type="InterPro" id="IPR005151">
    <property type="entry name" value="Tail-specific_protease"/>
</dbReference>
<evidence type="ECO:0000313" key="3">
    <source>
        <dbReference type="EMBL" id="SHJ15608.1"/>
    </source>
</evidence>
<dbReference type="PANTHER" id="PTHR32060">
    <property type="entry name" value="TAIL-SPECIFIC PROTEASE"/>
    <property type="match status" value="1"/>
</dbReference>
<dbReference type="Gene3D" id="3.30.750.44">
    <property type="match status" value="1"/>
</dbReference>
<organism evidence="3 4">
    <name type="scientific">Clostridium cavendishii DSM 21758</name>
    <dbReference type="NCBI Taxonomy" id="1121302"/>
    <lineage>
        <taxon>Bacteria</taxon>
        <taxon>Bacillati</taxon>
        <taxon>Bacillota</taxon>
        <taxon>Clostridia</taxon>
        <taxon>Eubacteriales</taxon>
        <taxon>Clostridiaceae</taxon>
        <taxon>Clostridium</taxon>
    </lineage>
</organism>
<keyword evidence="1" id="KW-1133">Transmembrane helix</keyword>
<evidence type="ECO:0000256" key="1">
    <source>
        <dbReference type="SAM" id="Phobius"/>
    </source>
</evidence>
<reference evidence="3 4" key="1">
    <citation type="submission" date="2016-11" db="EMBL/GenBank/DDBJ databases">
        <authorList>
            <person name="Jaros S."/>
            <person name="Januszkiewicz K."/>
            <person name="Wedrychowicz H."/>
        </authorList>
    </citation>
    <scope>NUCLEOTIDE SEQUENCE [LARGE SCALE GENOMIC DNA]</scope>
    <source>
        <strain evidence="3 4">DSM 21758</strain>
    </source>
</reference>
<dbReference type="STRING" id="1121302.SAMN02745163_01444"/>
<keyword evidence="4" id="KW-1185">Reference proteome</keyword>
<dbReference type="SUPFAM" id="SSF52096">
    <property type="entry name" value="ClpP/crotonase"/>
    <property type="match status" value="1"/>
</dbReference>
<proteinExistence type="predicted"/>
<dbReference type="GO" id="GO:0030288">
    <property type="term" value="C:outer membrane-bounded periplasmic space"/>
    <property type="evidence" value="ECO:0007669"/>
    <property type="project" value="TreeGrafter"/>
</dbReference>
<evidence type="ECO:0000259" key="2">
    <source>
        <dbReference type="SMART" id="SM00245"/>
    </source>
</evidence>
<keyword evidence="1" id="KW-0812">Transmembrane</keyword>
<dbReference type="Pfam" id="PF03572">
    <property type="entry name" value="Peptidase_S41"/>
    <property type="match status" value="1"/>
</dbReference>
<feature type="transmembrane region" description="Helical" evidence="1">
    <location>
        <begin position="17"/>
        <end position="38"/>
    </location>
</feature>
<protein>
    <submittedName>
        <fullName evidence="3">C-terminal processing protease CtpA/Prc, contains a PDZ domain</fullName>
    </submittedName>
</protein>